<evidence type="ECO:0000313" key="1">
    <source>
        <dbReference type="EMBL" id="GAA0523135.1"/>
    </source>
</evidence>
<protein>
    <submittedName>
        <fullName evidence="1">Uncharacterized protein</fullName>
    </submittedName>
</protein>
<dbReference type="EMBL" id="BAAABZ010000015">
    <property type="protein sequence ID" value="GAA0523135.1"/>
    <property type="molecule type" value="Genomic_DNA"/>
</dbReference>
<comment type="caution">
    <text evidence="1">The sequence shown here is derived from an EMBL/GenBank/DDBJ whole genome shotgun (WGS) entry which is preliminary data.</text>
</comment>
<dbReference type="InterPro" id="IPR040442">
    <property type="entry name" value="Pyrv_kinase-like_dom_sf"/>
</dbReference>
<keyword evidence="2" id="KW-1185">Reference proteome</keyword>
<reference evidence="1 2" key="1">
    <citation type="journal article" date="2019" name="Int. J. Syst. Evol. Microbiol.">
        <title>The Global Catalogue of Microorganisms (GCM) 10K type strain sequencing project: providing services to taxonomists for standard genome sequencing and annotation.</title>
        <authorList>
            <consortium name="The Broad Institute Genomics Platform"/>
            <consortium name="The Broad Institute Genome Sequencing Center for Infectious Disease"/>
            <person name="Wu L."/>
            <person name="Ma J."/>
        </authorList>
    </citation>
    <scope>NUCLEOTIDE SEQUENCE [LARGE SCALE GENOMIC DNA]</scope>
    <source>
        <strain evidence="1 2">JCM 5052</strain>
    </source>
</reference>
<dbReference type="InterPro" id="IPR015813">
    <property type="entry name" value="Pyrv/PenolPyrv_kinase-like_dom"/>
</dbReference>
<accession>A0ABN1CPA4</accession>
<gene>
    <name evidence="1" type="ORF">GCM10010390_26800</name>
</gene>
<dbReference type="Pfam" id="PF13714">
    <property type="entry name" value="PEP_mutase"/>
    <property type="match status" value="1"/>
</dbReference>
<name>A0ABN1CPA4_9ACTN</name>
<dbReference type="Proteomes" id="UP001501576">
    <property type="component" value="Unassembled WGS sequence"/>
</dbReference>
<proteinExistence type="predicted"/>
<dbReference type="SUPFAM" id="SSF51621">
    <property type="entry name" value="Phosphoenolpyruvate/pyruvate domain"/>
    <property type="match status" value="1"/>
</dbReference>
<sequence>MLYAPYPPDLDALTAIVTAVAPTPVNVLISPADKVLTVAELRKAGVKRISVGPALYTHAMGAPE</sequence>
<organism evidence="1 2">
    <name type="scientific">Streptomyces mordarskii</name>
    <dbReference type="NCBI Taxonomy" id="1226758"/>
    <lineage>
        <taxon>Bacteria</taxon>
        <taxon>Bacillati</taxon>
        <taxon>Actinomycetota</taxon>
        <taxon>Actinomycetes</taxon>
        <taxon>Kitasatosporales</taxon>
        <taxon>Streptomycetaceae</taxon>
        <taxon>Streptomyces</taxon>
    </lineage>
</organism>
<dbReference type="Gene3D" id="3.20.20.60">
    <property type="entry name" value="Phosphoenolpyruvate-binding domains"/>
    <property type="match status" value="1"/>
</dbReference>
<evidence type="ECO:0000313" key="2">
    <source>
        <dbReference type="Proteomes" id="UP001501576"/>
    </source>
</evidence>